<protein>
    <submittedName>
        <fullName evidence="1">Uncharacterized protein</fullName>
    </submittedName>
</protein>
<dbReference type="EMBL" id="CM042063">
    <property type="protein sequence ID" value="KAI3666888.1"/>
    <property type="molecule type" value="Genomic_DNA"/>
</dbReference>
<proteinExistence type="predicted"/>
<reference evidence="2" key="1">
    <citation type="journal article" date="2022" name="Mol. Ecol. Resour.">
        <title>The genomes of chicory, endive, great burdock and yacon provide insights into Asteraceae palaeo-polyploidization history and plant inulin production.</title>
        <authorList>
            <person name="Fan W."/>
            <person name="Wang S."/>
            <person name="Wang H."/>
            <person name="Wang A."/>
            <person name="Jiang F."/>
            <person name="Liu H."/>
            <person name="Zhao H."/>
            <person name="Xu D."/>
            <person name="Zhang Y."/>
        </authorList>
    </citation>
    <scope>NUCLEOTIDE SEQUENCE [LARGE SCALE GENOMIC DNA]</scope>
    <source>
        <strain evidence="2">cv. Niubang</strain>
    </source>
</reference>
<keyword evidence="2" id="KW-1185">Reference proteome</keyword>
<gene>
    <name evidence="1" type="ORF">L6452_41928</name>
</gene>
<name>A0ACB8XHM0_ARCLA</name>
<sequence>MKHLLYHIILSICINIEIHNLSFIDFSCESLMTLSHIALNRICYILHGRSAQSNLPHSSQSICSIEATTFFR</sequence>
<evidence type="ECO:0000313" key="1">
    <source>
        <dbReference type="EMBL" id="KAI3666888.1"/>
    </source>
</evidence>
<organism evidence="1 2">
    <name type="scientific">Arctium lappa</name>
    <name type="common">Greater burdock</name>
    <name type="synonym">Lappa major</name>
    <dbReference type="NCBI Taxonomy" id="4217"/>
    <lineage>
        <taxon>Eukaryota</taxon>
        <taxon>Viridiplantae</taxon>
        <taxon>Streptophyta</taxon>
        <taxon>Embryophyta</taxon>
        <taxon>Tracheophyta</taxon>
        <taxon>Spermatophyta</taxon>
        <taxon>Magnoliopsida</taxon>
        <taxon>eudicotyledons</taxon>
        <taxon>Gunneridae</taxon>
        <taxon>Pentapetalae</taxon>
        <taxon>asterids</taxon>
        <taxon>campanulids</taxon>
        <taxon>Asterales</taxon>
        <taxon>Asteraceae</taxon>
        <taxon>Carduoideae</taxon>
        <taxon>Cardueae</taxon>
        <taxon>Arctiinae</taxon>
        <taxon>Arctium</taxon>
    </lineage>
</organism>
<evidence type="ECO:0000313" key="2">
    <source>
        <dbReference type="Proteomes" id="UP001055879"/>
    </source>
</evidence>
<accession>A0ACB8XHM0</accession>
<dbReference type="Proteomes" id="UP001055879">
    <property type="component" value="Linkage Group LG17"/>
</dbReference>
<comment type="caution">
    <text evidence="1">The sequence shown here is derived from an EMBL/GenBank/DDBJ whole genome shotgun (WGS) entry which is preliminary data.</text>
</comment>
<reference evidence="1 2" key="2">
    <citation type="journal article" date="2022" name="Mol. Ecol. Resour.">
        <title>The genomes of chicory, endive, great burdock and yacon provide insights into Asteraceae paleo-polyploidization history and plant inulin production.</title>
        <authorList>
            <person name="Fan W."/>
            <person name="Wang S."/>
            <person name="Wang H."/>
            <person name="Wang A."/>
            <person name="Jiang F."/>
            <person name="Liu H."/>
            <person name="Zhao H."/>
            <person name="Xu D."/>
            <person name="Zhang Y."/>
        </authorList>
    </citation>
    <scope>NUCLEOTIDE SEQUENCE [LARGE SCALE GENOMIC DNA]</scope>
    <source>
        <strain evidence="2">cv. Niubang</strain>
    </source>
</reference>